<dbReference type="NCBIfam" id="TIGR00177">
    <property type="entry name" value="molyb_syn"/>
    <property type="match status" value="1"/>
</dbReference>
<reference evidence="5 6" key="1">
    <citation type="submission" date="2016-10" db="EMBL/GenBank/DDBJ databases">
        <authorList>
            <person name="Varghese N."/>
            <person name="Submissions S."/>
        </authorList>
    </citation>
    <scope>NUCLEOTIDE SEQUENCE [LARGE SCALE GENOMIC DNA]</scope>
    <source>
        <strain evidence="5 6">CGMCC 1.6377</strain>
    </source>
</reference>
<proteinExistence type="inferred from homology"/>
<dbReference type="CDD" id="cd00886">
    <property type="entry name" value="MogA_MoaB"/>
    <property type="match status" value="1"/>
</dbReference>
<name>A0A1I3BJU6_9EURY</name>
<dbReference type="AlphaFoldDB" id="A0A1I3BJU6"/>
<accession>A0A1I3BJU6</accession>
<gene>
    <name evidence="5" type="ORF">SAMN04488066_11319</name>
</gene>
<feature type="domain" description="MoaB/Mog" evidence="4">
    <location>
        <begin position="62"/>
        <end position="206"/>
    </location>
</feature>
<dbReference type="PANTHER" id="PTHR43232:SF2">
    <property type="entry name" value="MOLYBDENUM COFACTOR BIOSYNTHESIS PROTEIN B"/>
    <property type="match status" value="1"/>
</dbReference>
<organism evidence="5 6">
    <name type="scientific">Halorubrum aquaticum</name>
    <dbReference type="NCBI Taxonomy" id="387340"/>
    <lineage>
        <taxon>Archaea</taxon>
        <taxon>Methanobacteriati</taxon>
        <taxon>Methanobacteriota</taxon>
        <taxon>Stenosarchaea group</taxon>
        <taxon>Halobacteria</taxon>
        <taxon>Halobacteriales</taxon>
        <taxon>Haloferacaceae</taxon>
        <taxon>Halorubrum</taxon>
    </lineage>
</organism>
<evidence type="ECO:0000313" key="5">
    <source>
        <dbReference type="EMBL" id="SFH62533.1"/>
    </source>
</evidence>
<evidence type="ECO:0000256" key="3">
    <source>
        <dbReference type="SAM" id="MobiDB-lite"/>
    </source>
</evidence>
<evidence type="ECO:0000259" key="4">
    <source>
        <dbReference type="SMART" id="SM00852"/>
    </source>
</evidence>
<dbReference type="Proteomes" id="UP000323537">
    <property type="component" value="Unassembled WGS sequence"/>
</dbReference>
<dbReference type="InterPro" id="IPR008284">
    <property type="entry name" value="MoCF_biosynth_CS"/>
</dbReference>
<dbReference type="RefSeq" id="WP_149784825.1">
    <property type="nucleotide sequence ID" value="NZ_BAAADP010000005.1"/>
</dbReference>
<comment type="similarity">
    <text evidence="1">Belongs to the MoaB/Mog family.</text>
</comment>
<evidence type="ECO:0000256" key="2">
    <source>
        <dbReference type="ARBA" id="ARBA00023150"/>
    </source>
</evidence>
<dbReference type="PROSITE" id="PS01078">
    <property type="entry name" value="MOCF_BIOSYNTHESIS_1"/>
    <property type="match status" value="1"/>
</dbReference>
<feature type="region of interest" description="Disordered" evidence="3">
    <location>
        <begin position="209"/>
        <end position="245"/>
    </location>
</feature>
<dbReference type="SUPFAM" id="SSF53218">
    <property type="entry name" value="Molybdenum cofactor biosynthesis proteins"/>
    <property type="match status" value="1"/>
</dbReference>
<dbReference type="OrthoDB" id="205337at2157"/>
<dbReference type="PANTHER" id="PTHR43232">
    <property type="entry name" value="MOLYBDENUM COFACTOR BIOSYNTHESIS PROTEIN B"/>
    <property type="match status" value="1"/>
</dbReference>
<dbReference type="Gene3D" id="3.40.980.10">
    <property type="entry name" value="MoaB/Mog-like domain"/>
    <property type="match status" value="1"/>
</dbReference>
<feature type="compositionally biased region" description="Basic residues" evidence="3">
    <location>
        <begin position="42"/>
        <end position="51"/>
    </location>
</feature>
<dbReference type="EMBL" id="FOPZ01000013">
    <property type="protein sequence ID" value="SFH62533.1"/>
    <property type="molecule type" value="Genomic_DNA"/>
</dbReference>
<keyword evidence="6" id="KW-1185">Reference proteome</keyword>
<dbReference type="InterPro" id="IPR012245">
    <property type="entry name" value="MoaB"/>
</dbReference>
<dbReference type="InterPro" id="IPR036425">
    <property type="entry name" value="MoaB/Mog-like_dom_sf"/>
</dbReference>
<evidence type="ECO:0000313" key="6">
    <source>
        <dbReference type="Proteomes" id="UP000323537"/>
    </source>
</evidence>
<dbReference type="GO" id="GO:0005829">
    <property type="term" value="C:cytosol"/>
    <property type="evidence" value="ECO:0007669"/>
    <property type="project" value="TreeGrafter"/>
</dbReference>
<evidence type="ECO:0000256" key="1">
    <source>
        <dbReference type="ARBA" id="ARBA00006112"/>
    </source>
</evidence>
<dbReference type="FunFam" id="3.40.980.10:FF:000006">
    <property type="entry name" value="Molybdenum cofactor biosynthesis protein B"/>
    <property type="match status" value="1"/>
</dbReference>
<dbReference type="GO" id="GO:0006777">
    <property type="term" value="P:Mo-molybdopterin cofactor biosynthetic process"/>
    <property type="evidence" value="ECO:0007669"/>
    <property type="project" value="UniProtKB-KW"/>
</dbReference>
<feature type="compositionally biased region" description="Acidic residues" evidence="3">
    <location>
        <begin position="218"/>
        <end position="237"/>
    </location>
</feature>
<feature type="region of interest" description="Disordered" evidence="3">
    <location>
        <begin position="1"/>
        <end position="53"/>
    </location>
</feature>
<dbReference type="SMART" id="SM00852">
    <property type="entry name" value="MoCF_biosynth"/>
    <property type="match status" value="1"/>
</dbReference>
<dbReference type="Pfam" id="PF00994">
    <property type="entry name" value="MoCF_biosynth"/>
    <property type="match status" value="1"/>
</dbReference>
<dbReference type="InterPro" id="IPR001453">
    <property type="entry name" value="MoaB/Mog_dom"/>
</dbReference>
<keyword evidence="2" id="KW-0501">Molybdenum cofactor biosynthesis</keyword>
<feature type="compositionally biased region" description="Basic and acidic residues" evidence="3">
    <location>
        <begin position="7"/>
        <end position="41"/>
    </location>
</feature>
<protein>
    <submittedName>
        <fullName evidence="5">Molybdenum cofactor biosynthesis protein B</fullName>
    </submittedName>
</protein>
<sequence length="245" mass="26153">MSDDAHDEGHRDEGHHDDHDSHGHEDHEHDHDGQDDHDHDRHHDHHGHDHHHAHDAETIAVAVVTVSSSRSLEEDASGDRLVETFEDAGHEVVVRELVDDEFDGVQGAVDQLARREDTDAIVTTGGTGVTPDDVTPEAVDPLFQKELPGFGELFRRLSAEEVGTRTIGSRATAGVIDGTIVCCLPGSENAVRLGVEEIVLPEIGHLAGLADRGSESSDGSDGDDDSDGGDDDSDGSDGDGHGDDH</sequence>